<evidence type="ECO:0000313" key="3">
    <source>
        <dbReference type="Proteomes" id="UP000054565"/>
    </source>
</evidence>
<dbReference type="AlphaFoldDB" id="A0A0J6YI40"/>
<feature type="region of interest" description="Disordered" evidence="1">
    <location>
        <begin position="76"/>
        <end position="107"/>
    </location>
</feature>
<protein>
    <submittedName>
        <fullName evidence="2">Uncharacterized protein</fullName>
    </submittedName>
</protein>
<name>A0A0J6YI40_COCIT</name>
<evidence type="ECO:0000256" key="1">
    <source>
        <dbReference type="SAM" id="MobiDB-lite"/>
    </source>
</evidence>
<dbReference type="Proteomes" id="UP000054565">
    <property type="component" value="Unassembled WGS sequence"/>
</dbReference>
<accession>A0A0J6YI40</accession>
<gene>
    <name evidence="2" type="ORF">CIRG_06249</name>
</gene>
<proteinExistence type="predicted"/>
<evidence type="ECO:0000313" key="2">
    <source>
        <dbReference type="EMBL" id="KMP06568.1"/>
    </source>
</evidence>
<organism evidence="2 3">
    <name type="scientific">Coccidioides immitis RMSCC 2394</name>
    <dbReference type="NCBI Taxonomy" id="404692"/>
    <lineage>
        <taxon>Eukaryota</taxon>
        <taxon>Fungi</taxon>
        <taxon>Dikarya</taxon>
        <taxon>Ascomycota</taxon>
        <taxon>Pezizomycotina</taxon>
        <taxon>Eurotiomycetes</taxon>
        <taxon>Eurotiomycetidae</taxon>
        <taxon>Onygenales</taxon>
        <taxon>Onygenaceae</taxon>
        <taxon>Coccidioides</taxon>
    </lineage>
</organism>
<sequence>MVPGRVLGLAEPIGQRKTRRPTPKALINPRQYSDKCEFSGHNPSKSSATLRYSGNGQIYLGWKQSFLDLANWSKSSQTTQWRNPEQKAVSSIRDIGDNKVKTSNVEA</sequence>
<dbReference type="EMBL" id="DS028096">
    <property type="protein sequence ID" value="KMP06568.1"/>
    <property type="molecule type" value="Genomic_DNA"/>
</dbReference>
<reference evidence="3" key="1">
    <citation type="journal article" date="2010" name="Genome Res.">
        <title>Population genomic sequencing of Coccidioides fungi reveals recent hybridization and transposon control.</title>
        <authorList>
            <person name="Neafsey D.E."/>
            <person name="Barker B.M."/>
            <person name="Sharpton T.J."/>
            <person name="Stajich J.E."/>
            <person name="Park D.J."/>
            <person name="Whiston E."/>
            <person name="Hung C.-Y."/>
            <person name="McMahan C."/>
            <person name="White J."/>
            <person name="Sykes S."/>
            <person name="Heiman D."/>
            <person name="Young S."/>
            <person name="Zeng Q."/>
            <person name="Abouelleil A."/>
            <person name="Aftuck L."/>
            <person name="Bessette D."/>
            <person name="Brown A."/>
            <person name="FitzGerald M."/>
            <person name="Lui A."/>
            <person name="Macdonald J.P."/>
            <person name="Priest M."/>
            <person name="Orbach M.J."/>
            <person name="Galgiani J.N."/>
            <person name="Kirkland T.N."/>
            <person name="Cole G.T."/>
            <person name="Birren B.W."/>
            <person name="Henn M.R."/>
            <person name="Taylor J.W."/>
            <person name="Rounsley S.D."/>
        </authorList>
    </citation>
    <scope>NUCLEOTIDE SEQUENCE [LARGE SCALE GENOMIC DNA]</scope>
    <source>
        <strain evidence="3">RMSCC 2394</strain>
    </source>
</reference>